<proteinExistence type="predicted"/>
<reference evidence="2" key="2">
    <citation type="submission" date="2021-05" db="EMBL/GenBank/DDBJ databases">
        <authorList>
            <person name="Pain A."/>
        </authorList>
    </citation>
    <scope>NUCLEOTIDE SEQUENCE</scope>
    <source>
        <strain evidence="2">1802A</strain>
    </source>
</reference>
<gene>
    <name evidence="2" type="ORF">X943_000324</name>
</gene>
<evidence type="ECO:0000313" key="3">
    <source>
        <dbReference type="Proteomes" id="UP001195914"/>
    </source>
</evidence>
<comment type="caution">
    <text evidence="2">The sequence shown here is derived from an EMBL/GenBank/DDBJ whole genome shotgun (WGS) entry which is preliminary data.</text>
</comment>
<dbReference type="AlphaFoldDB" id="A0AAD9LG61"/>
<evidence type="ECO:0000256" key="1">
    <source>
        <dbReference type="SAM" id="MobiDB-lite"/>
    </source>
</evidence>
<reference evidence="2" key="1">
    <citation type="journal article" date="2014" name="Nucleic Acids Res.">
        <title>The evolutionary dynamics of variant antigen genes in Babesia reveal a history of genomic innovation underlying host-parasite interaction.</title>
        <authorList>
            <person name="Jackson A.P."/>
            <person name="Otto T.D."/>
            <person name="Darby A."/>
            <person name="Ramaprasad A."/>
            <person name="Xia D."/>
            <person name="Echaide I.E."/>
            <person name="Farber M."/>
            <person name="Gahlot S."/>
            <person name="Gamble J."/>
            <person name="Gupta D."/>
            <person name="Gupta Y."/>
            <person name="Jackson L."/>
            <person name="Malandrin L."/>
            <person name="Malas T.B."/>
            <person name="Moussa E."/>
            <person name="Nair M."/>
            <person name="Reid A.J."/>
            <person name="Sanders M."/>
            <person name="Sharma J."/>
            <person name="Tracey A."/>
            <person name="Quail M.A."/>
            <person name="Weir W."/>
            <person name="Wastling J.M."/>
            <person name="Hall N."/>
            <person name="Willadsen P."/>
            <person name="Lingelbach K."/>
            <person name="Shiels B."/>
            <person name="Tait A."/>
            <person name="Berriman M."/>
            <person name="Allred D.R."/>
            <person name="Pain A."/>
        </authorList>
    </citation>
    <scope>NUCLEOTIDE SEQUENCE</scope>
    <source>
        <strain evidence="2">1802A</strain>
    </source>
</reference>
<dbReference type="Proteomes" id="UP001195914">
    <property type="component" value="Unassembled WGS sequence"/>
</dbReference>
<organism evidence="2 3">
    <name type="scientific">Babesia divergens</name>
    <dbReference type="NCBI Taxonomy" id="32595"/>
    <lineage>
        <taxon>Eukaryota</taxon>
        <taxon>Sar</taxon>
        <taxon>Alveolata</taxon>
        <taxon>Apicomplexa</taxon>
        <taxon>Aconoidasida</taxon>
        <taxon>Piroplasmida</taxon>
        <taxon>Babesiidae</taxon>
        <taxon>Babesia</taxon>
    </lineage>
</organism>
<feature type="region of interest" description="Disordered" evidence="1">
    <location>
        <begin position="1"/>
        <end position="30"/>
    </location>
</feature>
<dbReference type="EMBL" id="JAHBMH010000054">
    <property type="protein sequence ID" value="KAK1935513.1"/>
    <property type="molecule type" value="Genomic_DNA"/>
</dbReference>
<accession>A0AAD9LG61</accession>
<sequence length="302" mass="32644">MGSNSLERTLQGGQWKDQNVNGSGRSGQNLKNWLTDEKTLKPLTPGLIRRGFLGRQLKDSNDGSMVATVIAKIIKHDNPEALQKALSYLLFSCPWDNALLGHALCFVTKFCSEVGNPDEGQKNFKGYSEELKTVCQEIEGSLTSFVQGSGQSHILAVSQGSNVYSGVFNDDSLDDYCDWLRGNLKNIIQSLKAMDQDCKNWSSPISFEWGFTAGPFLYGFVPKTTGWMTHIESKLPKAITPLIESLEKLEKALEPSSSAGATAGGVFTGLFGLGGAGAGAAYATNAFGFQNFITSLISGFLK</sequence>
<keyword evidence="3" id="KW-1185">Reference proteome</keyword>
<evidence type="ECO:0000313" key="2">
    <source>
        <dbReference type="EMBL" id="KAK1935513.1"/>
    </source>
</evidence>
<protein>
    <submittedName>
        <fullName evidence="2">Uncharacterized protein</fullName>
    </submittedName>
</protein>
<name>A0AAD9LG61_BABDI</name>